<feature type="transmembrane region" description="Helical" evidence="1">
    <location>
        <begin position="95"/>
        <end position="117"/>
    </location>
</feature>
<evidence type="ECO:0000256" key="1">
    <source>
        <dbReference type="SAM" id="Phobius"/>
    </source>
</evidence>
<keyword evidence="1" id="KW-0472">Membrane</keyword>
<feature type="transmembrane region" description="Helical" evidence="1">
    <location>
        <begin position="14"/>
        <end position="35"/>
    </location>
</feature>
<gene>
    <name evidence="2" type="ORF">UV20_C0001G0120</name>
</gene>
<name>A0A0G1A8X9_9BACT</name>
<protein>
    <submittedName>
        <fullName evidence="2">Uncharacterized protein</fullName>
    </submittedName>
</protein>
<comment type="caution">
    <text evidence="2">The sequence shown here is derived from an EMBL/GenBank/DDBJ whole genome shotgun (WGS) entry which is preliminary data.</text>
</comment>
<keyword evidence="1" id="KW-1133">Transmembrane helix</keyword>
<proteinExistence type="predicted"/>
<feature type="transmembrane region" description="Helical" evidence="1">
    <location>
        <begin position="64"/>
        <end position="86"/>
    </location>
</feature>
<accession>A0A0G1A8X9</accession>
<evidence type="ECO:0000313" key="3">
    <source>
        <dbReference type="Proteomes" id="UP000034837"/>
    </source>
</evidence>
<evidence type="ECO:0000313" key="2">
    <source>
        <dbReference type="EMBL" id="KKS57480.1"/>
    </source>
</evidence>
<dbReference type="EMBL" id="LCDO01000001">
    <property type="protein sequence ID" value="KKS57480.1"/>
    <property type="molecule type" value="Genomic_DNA"/>
</dbReference>
<dbReference type="AlphaFoldDB" id="A0A0G1A8X9"/>
<keyword evidence="1" id="KW-0812">Transmembrane</keyword>
<organism evidence="2 3">
    <name type="scientific">Candidatus Magasanikbacteria bacterium GW2011_GWA2_42_32</name>
    <dbReference type="NCBI Taxonomy" id="1619039"/>
    <lineage>
        <taxon>Bacteria</taxon>
        <taxon>Candidatus Magasanikiibacteriota</taxon>
    </lineage>
</organism>
<sequence>MLRIPLKLFFKDKIISFLTALNVISFLALFFYLFFSLLKAKEETIFLHYTVHLGVDLIGSKSGIYLLAWGAFLIVICNTTVAYLAYPNYKKISRLILIATVFMQIFLWLAGGFLVFINL</sequence>
<reference evidence="2 3" key="1">
    <citation type="journal article" date="2015" name="Nature">
        <title>rRNA introns, odd ribosomes, and small enigmatic genomes across a large radiation of phyla.</title>
        <authorList>
            <person name="Brown C.T."/>
            <person name="Hug L.A."/>
            <person name="Thomas B.C."/>
            <person name="Sharon I."/>
            <person name="Castelle C.J."/>
            <person name="Singh A."/>
            <person name="Wilkins M.J."/>
            <person name="Williams K.H."/>
            <person name="Banfield J.F."/>
        </authorList>
    </citation>
    <scope>NUCLEOTIDE SEQUENCE [LARGE SCALE GENOMIC DNA]</scope>
</reference>
<dbReference type="Proteomes" id="UP000034837">
    <property type="component" value="Unassembled WGS sequence"/>
</dbReference>